<dbReference type="PANTHER" id="PTHR13812">
    <property type="entry name" value="KETIMINE REDUCTASE MU-CRYSTALLIN"/>
    <property type="match status" value="1"/>
</dbReference>
<accession>A0A9P7ZPF1</accession>
<organism evidence="2 3">
    <name type="scientific">Emericellopsis atlantica</name>
    <dbReference type="NCBI Taxonomy" id="2614577"/>
    <lineage>
        <taxon>Eukaryota</taxon>
        <taxon>Fungi</taxon>
        <taxon>Dikarya</taxon>
        <taxon>Ascomycota</taxon>
        <taxon>Pezizomycotina</taxon>
        <taxon>Sordariomycetes</taxon>
        <taxon>Hypocreomycetidae</taxon>
        <taxon>Hypocreales</taxon>
        <taxon>Bionectriaceae</taxon>
        <taxon>Emericellopsis</taxon>
    </lineage>
</organism>
<dbReference type="AlphaFoldDB" id="A0A9P7ZPF1"/>
<dbReference type="RefSeq" id="XP_046119229.1">
    <property type="nucleotide sequence ID" value="XM_046259975.1"/>
</dbReference>
<proteinExistence type="inferred from homology"/>
<dbReference type="InterPro" id="IPR023401">
    <property type="entry name" value="ODC_N"/>
</dbReference>
<evidence type="ECO:0000313" key="3">
    <source>
        <dbReference type="Proteomes" id="UP000887229"/>
    </source>
</evidence>
<dbReference type="Pfam" id="PF02423">
    <property type="entry name" value="OCD_Mu_crystall"/>
    <property type="match status" value="1"/>
</dbReference>
<comment type="similarity">
    <text evidence="1">Belongs to the ornithine cyclodeaminase/mu-crystallin family.</text>
</comment>
<dbReference type="GO" id="GO:0005737">
    <property type="term" value="C:cytoplasm"/>
    <property type="evidence" value="ECO:0007669"/>
    <property type="project" value="TreeGrafter"/>
</dbReference>
<dbReference type="OrthoDB" id="41492at2759"/>
<dbReference type="EMBL" id="MU251251">
    <property type="protein sequence ID" value="KAG9255305.1"/>
    <property type="molecule type" value="Genomic_DNA"/>
</dbReference>
<dbReference type="Gene3D" id="3.40.50.720">
    <property type="entry name" value="NAD(P)-binding Rossmann-like Domain"/>
    <property type="match status" value="1"/>
</dbReference>
<protein>
    <submittedName>
        <fullName evidence="2">Uncharacterized protein</fullName>
    </submittedName>
</protein>
<dbReference type="SUPFAM" id="SSF51735">
    <property type="entry name" value="NAD(P)-binding Rossmann-fold domains"/>
    <property type="match status" value="1"/>
</dbReference>
<dbReference type="InterPro" id="IPR003462">
    <property type="entry name" value="ODC_Mu_crystall"/>
</dbReference>
<dbReference type="PANTHER" id="PTHR13812:SF19">
    <property type="entry name" value="KETIMINE REDUCTASE MU-CRYSTALLIN"/>
    <property type="match status" value="1"/>
</dbReference>
<comment type="caution">
    <text evidence="2">The sequence shown here is derived from an EMBL/GenBank/DDBJ whole genome shotgun (WGS) entry which is preliminary data.</text>
</comment>
<reference evidence="2" key="1">
    <citation type="journal article" date="2021" name="IMA Fungus">
        <title>Genomic characterization of three marine fungi, including Emericellopsis atlantica sp. nov. with signatures of a generalist lifestyle and marine biomass degradation.</title>
        <authorList>
            <person name="Hagestad O.C."/>
            <person name="Hou L."/>
            <person name="Andersen J.H."/>
            <person name="Hansen E.H."/>
            <person name="Altermark B."/>
            <person name="Li C."/>
            <person name="Kuhnert E."/>
            <person name="Cox R.J."/>
            <person name="Crous P.W."/>
            <person name="Spatafora J.W."/>
            <person name="Lail K."/>
            <person name="Amirebrahimi M."/>
            <person name="Lipzen A."/>
            <person name="Pangilinan J."/>
            <person name="Andreopoulos W."/>
            <person name="Hayes R.D."/>
            <person name="Ng V."/>
            <person name="Grigoriev I.V."/>
            <person name="Jackson S.A."/>
            <person name="Sutton T.D.S."/>
            <person name="Dobson A.D.W."/>
            <person name="Rama T."/>
        </authorList>
    </citation>
    <scope>NUCLEOTIDE SEQUENCE</scope>
    <source>
        <strain evidence="2">TS7</strain>
    </source>
</reference>
<dbReference type="Proteomes" id="UP000887229">
    <property type="component" value="Unassembled WGS sequence"/>
</dbReference>
<name>A0A9P7ZPF1_9HYPO</name>
<dbReference type="GeneID" id="70290878"/>
<keyword evidence="3" id="KW-1185">Reference proteome</keyword>
<dbReference type="Gene3D" id="3.30.1780.10">
    <property type="entry name" value="ornithine cyclodeaminase, domain 1"/>
    <property type="match status" value="1"/>
</dbReference>
<evidence type="ECO:0000313" key="2">
    <source>
        <dbReference type="EMBL" id="KAG9255305.1"/>
    </source>
</evidence>
<dbReference type="InterPro" id="IPR036291">
    <property type="entry name" value="NAD(P)-bd_dom_sf"/>
</dbReference>
<evidence type="ECO:0000256" key="1">
    <source>
        <dbReference type="ARBA" id="ARBA00008903"/>
    </source>
</evidence>
<gene>
    <name evidence="2" type="ORF">F5Z01DRAFT_46754</name>
</gene>
<sequence>MSLTVLTDRTVTGLLTSLTAPTLQPILTSLGSALTTYALDGAEKAHQPHRAVVNRSGQVSLFMPSSTTSHIGTKMVGVTPADKQTSKTAAGLNSVLTLCDETGRAVGVLNAAGLTAFRTALGIMLLYRFREVTDSIVVFGAGKQALWHILLALVLKGDAIREIVVVNRSRERAEHLLQSVEQSGASTDKIRIFDAEKESLEDVVTAADVLFCTTPSTTPLFPASWLLTDKARRKTRFISMIGSYRLDMQEIDPDYLRKVVDVGSELAKDVLGAQVAVDTRDGCLAEAGELAKAGIEGDKMREVGEILDAQEKGSEAGLDAWLKRGLVVYKSVGIGIMDIAVGSSLLDLAQKEGAGTTVEDF</sequence>